<dbReference type="InterPro" id="IPR011990">
    <property type="entry name" value="TPR-like_helical_dom_sf"/>
</dbReference>
<name>A0A8H5J789_9HYPO</name>
<organism evidence="1 2">
    <name type="scientific">Fusarium napiforme</name>
    <dbReference type="NCBI Taxonomy" id="42672"/>
    <lineage>
        <taxon>Eukaryota</taxon>
        <taxon>Fungi</taxon>
        <taxon>Dikarya</taxon>
        <taxon>Ascomycota</taxon>
        <taxon>Pezizomycotina</taxon>
        <taxon>Sordariomycetes</taxon>
        <taxon>Hypocreomycetidae</taxon>
        <taxon>Hypocreales</taxon>
        <taxon>Nectriaceae</taxon>
        <taxon>Fusarium</taxon>
        <taxon>Fusarium fujikuroi species complex</taxon>
    </lineage>
</organism>
<protein>
    <submittedName>
        <fullName evidence="1">Uncharacterized protein</fullName>
    </submittedName>
</protein>
<dbReference type="Gene3D" id="1.25.40.10">
    <property type="entry name" value="Tetratricopeptide repeat domain"/>
    <property type="match status" value="1"/>
</dbReference>
<accession>A0A8H5J789</accession>
<sequence>MEEYISRLRRAQEIRVLEKVQTRAATVAFRDDMLMSGPPSCSAADFKRPRLRRCLFDTANIYWSRSSRVGGGLDGYIWKVWFGADGPYALKVFWDADQPDFHHYFAAQRECQNAALLHMLETAIQKATTPIRVNASPRTKDEALANLYGFSNEGRQMNALALGAHVEEIVTIPRIRKCYGWTKFSGHVLLELPKELRPPVLRVVYEYVQEGENHPDVVEEADKFFWLAGFSHSSSPAARNWKSGVLVDLSDIVHAGGYGWQYQDITATETEILKRSSTEAPYLFRARSKKSPHPKRKRGQDQQVQGISLLSSIAAALVRSYSPCNAKKLFGEEGYNGLNIQERPGSVSVSVKILLLDRATKKKHKSVDPIVEEIENALLLVIDARAKVYHYLRIGAKWATVLETFSSILNRTPQQLTGILCLLGSPSTPGISSTCRSLHTAAQAGPPWKGSSIAAVSESFPGSSSGYSEDASILLAFLSVLAVSEKVPLDLLSRGAAPRRRWNMRGDIDEVDAVAAGLAPELHGLLSRSSRLSDAFHELELSSAVSKNIDETYNLDETVASRILERLLPENLLFFRSQALIVVYRAIPWKYLEPVTPATKLFLPHLRYALQSFHEHSVYLPAGLRADLVLTLLEASRFPNMAWKCFIVDQAEQATIGLEDQYINSLIAQSRCLLKRISGTMDQTTDCFDDGSQHTTSMPVDNRMHSAAGQASIQRSLNCIQTEDLSTAKRLLEDWSPLHRIPSSLERVVEFRKNIMLGRILRYQGGFGESLTYLEKAQTTAAQEKDLTFYEDFRDLTCDIADTLRELDEPASSERHLRTEITRRDQSGISTGKSLLQVSLAEALFAQARYREAESICLEVESRPGLLKLERLRLHITMAKIHHVQSNNDGAFLYWNEAMKDIAKFHMTGGRATRTILLSICDILRSRGQTRLMTDSMDQVALLDAGTKPGGVEYWIAGLRHWSQYLDSKTSRSHL</sequence>
<evidence type="ECO:0000313" key="1">
    <source>
        <dbReference type="EMBL" id="KAF5549552.1"/>
    </source>
</evidence>
<keyword evidence="2" id="KW-1185">Reference proteome</keyword>
<gene>
    <name evidence="1" type="ORF">FNAPI_7999</name>
</gene>
<dbReference type="AlphaFoldDB" id="A0A8H5J789"/>
<comment type="caution">
    <text evidence="1">The sequence shown here is derived from an EMBL/GenBank/DDBJ whole genome shotgun (WGS) entry which is preliminary data.</text>
</comment>
<proteinExistence type="predicted"/>
<dbReference type="SUPFAM" id="SSF48452">
    <property type="entry name" value="TPR-like"/>
    <property type="match status" value="1"/>
</dbReference>
<dbReference type="EMBL" id="JAAOAO010000297">
    <property type="protein sequence ID" value="KAF5549552.1"/>
    <property type="molecule type" value="Genomic_DNA"/>
</dbReference>
<evidence type="ECO:0000313" key="2">
    <source>
        <dbReference type="Proteomes" id="UP000574317"/>
    </source>
</evidence>
<dbReference type="Proteomes" id="UP000574317">
    <property type="component" value="Unassembled WGS sequence"/>
</dbReference>
<reference evidence="1 2" key="1">
    <citation type="submission" date="2020-05" db="EMBL/GenBank/DDBJ databases">
        <title>Identification and distribution of gene clusters putatively required for synthesis of sphingolipid metabolism inhibitors in phylogenetically diverse species of the filamentous fungus Fusarium.</title>
        <authorList>
            <person name="Kim H.-S."/>
            <person name="Busman M."/>
            <person name="Brown D.W."/>
            <person name="Divon H."/>
            <person name="Uhlig S."/>
            <person name="Proctor R.H."/>
        </authorList>
    </citation>
    <scope>NUCLEOTIDE SEQUENCE [LARGE SCALE GENOMIC DNA]</scope>
    <source>
        <strain evidence="1 2">NRRL 25196</strain>
    </source>
</reference>